<accession>A0A7J8GSM0</accession>
<comment type="similarity">
    <text evidence="2">Belongs to the nurim family.</text>
</comment>
<keyword evidence="5" id="KW-1133">Transmembrane helix</keyword>
<evidence type="ECO:0000256" key="2">
    <source>
        <dbReference type="ARBA" id="ARBA00010631"/>
    </source>
</evidence>
<protein>
    <recommendedName>
        <fullName evidence="3">Nurim</fullName>
    </recommendedName>
    <alternativeName>
        <fullName evidence="8">Nuclear envelope membrane protein</fullName>
    </alternativeName>
    <alternativeName>
        <fullName evidence="7">Nuclear rim protein</fullName>
    </alternativeName>
</protein>
<evidence type="ECO:0000256" key="5">
    <source>
        <dbReference type="ARBA" id="ARBA00022989"/>
    </source>
</evidence>
<keyword evidence="4" id="KW-0812">Transmembrane</keyword>
<dbReference type="InterPro" id="IPR033580">
    <property type="entry name" value="Nurim-like"/>
</dbReference>
<evidence type="ECO:0000256" key="3">
    <source>
        <dbReference type="ARBA" id="ARBA00013379"/>
    </source>
</evidence>
<dbReference type="AlphaFoldDB" id="A0A7J8GSM0"/>
<dbReference type="PANTHER" id="PTHR31040:SF1">
    <property type="entry name" value="NURIM"/>
    <property type="match status" value="1"/>
</dbReference>
<keyword evidence="10" id="KW-1185">Reference proteome</keyword>
<dbReference type="Proteomes" id="UP000550707">
    <property type="component" value="Unassembled WGS sequence"/>
</dbReference>
<evidence type="ECO:0000256" key="6">
    <source>
        <dbReference type="ARBA" id="ARBA00023136"/>
    </source>
</evidence>
<sequence length="157" mass="16589">MAPALLLVPAALSSFILAFGTGVEFVRFTSLRPLLGGMPESGGPDGHQGWLAAFQDRSILIPLAWDLALLLLFVGQHSLMATETVKVWMSQYFGVLQRSLYVACTALALQLGQNHGPPGCPSCALCSTSFPGFSSSASFSSLTTPSSWASNRCTTTC</sequence>
<organism evidence="9 10">
    <name type="scientific">Molossus molossus</name>
    <name type="common">Pallas' mastiff bat</name>
    <name type="synonym">Vespertilio molossus</name>
    <dbReference type="NCBI Taxonomy" id="27622"/>
    <lineage>
        <taxon>Eukaryota</taxon>
        <taxon>Metazoa</taxon>
        <taxon>Chordata</taxon>
        <taxon>Craniata</taxon>
        <taxon>Vertebrata</taxon>
        <taxon>Euteleostomi</taxon>
        <taxon>Mammalia</taxon>
        <taxon>Eutheria</taxon>
        <taxon>Laurasiatheria</taxon>
        <taxon>Chiroptera</taxon>
        <taxon>Yangochiroptera</taxon>
        <taxon>Molossidae</taxon>
        <taxon>Molossus</taxon>
    </lineage>
</organism>
<evidence type="ECO:0000256" key="4">
    <source>
        <dbReference type="ARBA" id="ARBA00022692"/>
    </source>
</evidence>
<proteinExistence type="inferred from homology"/>
<evidence type="ECO:0000256" key="1">
    <source>
        <dbReference type="ARBA" id="ARBA00004473"/>
    </source>
</evidence>
<evidence type="ECO:0000313" key="9">
    <source>
        <dbReference type="EMBL" id="KAF6462645.1"/>
    </source>
</evidence>
<evidence type="ECO:0000256" key="8">
    <source>
        <dbReference type="ARBA" id="ARBA00032957"/>
    </source>
</evidence>
<gene>
    <name evidence="9" type="ORF">HJG59_013295</name>
</gene>
<comment type="caution">
    <text evidence="9">The sequence shown here is derived from an EMBL/GenBank/DDBJ whole genome shotgun (WGS) entry which is preliminary data.</text>
</comment>
<reference evidence="9 10" key="1">
    <citation type="journal article" date="2020" name="Nature">
        <title>Six reference-quality genomes reveal evolution of bat adaptations.</title>
        <authorList>
            <person name="Jebb D."/>
            <person name="Huang Z."/>
            <person name="Pippel M."/>
            <person name="Hughes G.M."/>
            <person name="Lavrichenko K."/>
            <person name="Devanna P."/>
            <person name="Winkler S."/>
            <person name="Jermiin L.S."/>
            <person name="Skirmuntt E.C."/>
            <person name="Katzourakis A."/>
            <person name="Burkitt-Gray L."/>
            <person name="Ray D.A."/>
            <person name="Sullivan K.A.M."/>
            <person name="Roscito J.G."/>
            <person name="Kirilenko B.M."/>
            <person name="Davalos L.M."/>
            <person name="Corthals A.P."/>
            <person name="Power M.L."/>
            <person name="Jones G."/>
            <person name="Ransome R.D."/>
            <person name="Dechmann D.K.N."/>
            <person name="Locatelli A.G."/>
            <person name="Puechmaille S.J."/>
            <person name="Fedrigo O."/>
            <person name="Jarvis E.D."/>
            <person name="Hiller M."/>
            <person name="Vernes S.C."/>
            <person name="Myers E.W."/>
            <person name="Teeling E.C."/>
        </authorList>
    </citation>
    <scope>NUCLEOTIDE SEQUENCE [LARGE SCALE GENOMIC DNA]</scope>
    <source>
        <strain evidence="9">MMolMol1</strain>
        <tissue evidence="9">Muscle</tissue>
    </source>
</reference>
<dbReference type="GO" id="GO:0005637">
    <property type="term" value="C:nuclear inner membrane"/>
    <property type="evidence" value="ECO:0007669"/>
    <property type="project" value="UniProtKB-SubCell"/>
</dbReference>
<name>A0A7J8GSM0_MOLMO</name>
<keyword evidence="6" id="KW-0472">Membrane</keyword>
<dbReference type="PANTHER" id="PTHR31040">
    <property type="entry name" value="NURIM"/>
    <property type="match status" value="1"/>
</dbReference>
<comment type="subcellular location">
    <subcellularLocation>
        <location evidence="1">Nucleus inner membrane</location>
        <topology evidence="1">Multi-pass membrane protein</topology>
    </subcellularLocation>
</comment>
<dbReference type="EMBL" id="JACASF010000008">
    <property type="protein sequence ID" value="KAF6462645.1"/>
    <property type="molecule type" value="Genomic_DNA"/>
</dbReference>
<evidence type="ECO:0000256" key="7">
    <source>
        <dbReference type="ARBA" id="ARBA00031700"/>
    </source>
</evidence>
<evidence type="ECO:0000313" key="10">
    <source>
        <dbReference type="Proteomes" id="UP000550707"/>
    </source>
</evidence>